<proteinExistence type="predicted"/>
<dbReference type="Proteomes" id="UP001500840">
    <property type="component" value="Unassembled WGS sequence"/>
</dbReference>
<gene>
    <name evidence="1" type="ORF">GCM10023156_63480</name>
</gene>
<accession>A0ABP8NNX7</accession>
<evidence type="ECO:0000313" key="2">
    <source>
        <dbReference type="Proteomes" id="UP001500840"/>
    </source>
</evidence>
<comment type="caution">
    <text evidence="1">The sequence shown here is derived from an EMBL/GenBank/DDBJ whole genome shotgun (WGS) entry which is preliminary data.</text>
</comment>
<evidence type="ECO:0000313" key="1">
    <source>
        <dbReference type="EMBL" id="GAA4470325.1"/>
    </source>
</evidence>
<name>A0ABP8NNX7_9BACT</name>
<keyword evidence="2" id="KW-1185">Reference proteome</keyword>
<sequence>MTRRAKIVLSLVALAILAIIATPNLIYHFRKTQFETAQVLVAANGGTLGLDLVDGNYMLDLHGPAATDETLAAILPTLRQLPNGFTLLGPGESRLFYITLMDSSISDDGMRSLCTLSISCLSIDCPDLTDASVDSLSSIDQPYVIISGSAPFSDDAIERLRNAKPNAMLQLSSERSGEQ</sequence>
<dbReference type="EMBL" id="BAABGA010000111">
    <property type="protein sequence ID" value="GAA4470325.1"/>
    <property type="molecule type" value="Genomic_DNA"/>
</dbReference>
<dbReference type="RefSeq" id="WP_345327726.1">
    <property type="nucleotide sequence ID" value="NZ_BAABGA010000111.1"/>
</dbReference>
<reference evidence="2" key="1">
    <citation type="journal article" date="2019" name="Int. J. Syst. Evol. Microbiol.">
        <title>The Global Catalogue of Microorganisms (GCM) 10K type strain sequencing project: providing services to taxonomists for standard genome sequencing and annotation.</title>
        <authorList>
            <consortium name="The Broad Institute Genomics Platform"/>
            <consortium name="The Broad Institute Genome Sequencing Center for Infectious Disease"/>
            <person name="Wu L."/>
            <person name="Ma J."/>
        </authorList>
    </citation>
    <scope>NUCLEOTIDE SEQUENCE [LARGE SCALE GENOMIC DNA]</scope>
    <source>
        <strain evidence="2">JCM 17759</strain>
    </source>
</reference>
<protein>
    <submittedName>
        <fullName evidence="1">Uncharacterized protein</fullName>
    </submittedName>
</protein>
<organism evidence="1 2">
    <name type="scientific">Novipirellula rosea</name>
    <dbReference type="NCBI Taxonomy" id="1031540"/>
    <lineage>
        <taxon>Bacteria</taxon>
        <taxon>Pseudomonadati</taxon>
        <taxon>Planctomycetota</taxon>
        <taxon>Planctomycetia</taxon>
        <taxon>Pirellulales</taxon>
        <taxon>Pirellulaceae</taxon>
        <taxon>Novipirellula</taxon>
    </lineage>
</organism>